<evidence type="ECO:0000313" key="3">
    <source>
        <dbReference type="EMBL" id="OES24654.1"/>
    </source>
</evidence>
<dbReference type="SUPFAM" id="SSF54637">
    <property type="entry name" value="Thioesterase/thiol ester dehydrase-isomerase"/>
    <property type="match status" value="1"/>
</dbReference>
<dbReference type="InterPro" id="IPR029069">
    <property type="entry name" value="HotDog_dom_sf"/>
</dbReference>
<accession>A0A126PV79</accession>
<gene>
    <name evidence="2" type="ORF">AVL55_01200</name>
    <name evidence="3" type="ORF">BFV95_4680</name>
</gene>
<proteinExistence type="predicted"/>
<dbReference type="Pfam" id="PF01575">
    <property type="entry name" value="MaoC_dehydratas"/>
    <property type="match status" value="1"/>
</dbReference>
<dbReference type="PATRIC" id="fig|28108.61.peg.4357"/>
<dbReference type="CDD" id="cd03441">
    <property type="entry name" value="R_hydratase_like"/>
    <property type="match status" value="1"/>
</dbReference>
<reference evidence="3 5" key="2">
    <citation type="submission" date="2016-09" db="EMBL/GenBank/DDBJ databases">
        <title>Draft Genome Sequence of four Alteromonas macleodii strains isolated from copper coupons and grown long-term at elevated copper levels.</title>
        <authorList>
            <person name="Cusick K."/>
            <person name="Dale J."/>
            <person name="Little B."/>
            <person name="Biffinger J."/>
        </authorList>
    </citation>
    <scope>NUCLEOTIDE SEQUENCE [LARGE SCALE GENOMIC DNA]</scope>
    <source>
        <strain evidence="3 5">KCP01</strain>
    </source>
</reference>
<sequence length="148" mass="16184">MQSMQSVQEQKEYLPDVGYIIESQLLLSEKEVVDGAKFIGDLNPVHNDPDNEQTIRLGGIIASGSHITAVFSALLPTHFMKFGPMLGAHMDVKFTAPIKPNTIYTMNWVVQSKEYKKSLGGTIYANAGTIIDPAGNVTVRANASIILY</sequence>
<evidence type="ECO:0000313" key="5">
    <source>
        <dbReference type="Proteomes" id="UP000095392"/>
    </source>
</evidence>
<dbReference type="InterPro" id="IPR002539">
    <property type="entry name" value="MaoC-like_dom"/>
</dbReference>
<evidence type="ECO:0000313" key="4">
    <source>
        <dbReference type="Proteomes" id="UP000063991"/>
    </source>
</evidence>
<evidence type="ECO:0000259" key="1">
    <source>
        <dbReference type="Pfam" id="PF01575"/>
    </source>
</evidence>
<dbReference type="Gene3D" id="3.10.129.10">
    <property type="entry name" value="Hotdog Thioesterase"/>
    <property type="match status" value="1"/>
</dbReference>
<dbReference type="EMBL" id="MIPY01000060">
    <property type="protein sequence ID" value="OES24654.1"/>
    <property type="molecule type" value="Genomic_DNA"/>
</dbReference>
<dbReference type="OrthoDB" id="9774179at2"/>
<dbReference type="Proteomes" id="UP000095392">
    <property type="component" value="Unassembled WGS sequence"/>
</dbReference>
<reference evidence="2 4" key="1">
    <citation type="submission" date="2015-12" db="EMBL/GenBank/DDBJ databases">
        <authorList>
            <person name="Shamseldin A."/>
            <person name="Moawad H."/>
            <person name="Abd El-Rahim W.M."/>
            <person name="Sadowsky M.J."/>
        </authorList>
    </citation>
    <scope>NUCLEOTIDE SEQUENCE [LARGE SCALE GENOMIC DNA]</scope>
    <source>
        <strain evidence="2 4">D7</strain>
    </source>
</reference>
<dbReference type="GeneID" id="56269251"/>
<protein>
    <submittedName>
        <fullName evidence="3">MaoC like domain protein</fullName>
    </submittedName>
</protein>
<dbReference type="EMBL" id="CP014323">
    <property type="protein sequence ID" value="AMJ96913.1"/>
    <property type="molecule type" value="Genomic_DNA"/>
</dbReference>
<organism evidence="2 4">
    <name type="scientific">Alteromonas macleodii</name>
    <name type="common">Pseudoalteromonas macleodii</name>
    <dbReference type="NCBI Taxonomy" id="28108"/>
    <lineage>
        <taxon>Bacteria</taxon>
        <taxon>Pseudomonadati</taxon>
        <taxon>Pseudomonadota</taxon>
        <taxon>Gammaproteobacteria</taxon>
        <taxon>Alteromonadales</taxon>
        <taxon>Alteromonadaceae</taxon>
        <taxon>Alteromonas/Salinimonas group</taxon>
        <taxon>Alteromonas</taxon>
    </lineage>
</organism>
<dbReference type="RefSeq" id="WP_015068648.1">
    <property type="nucleotide sequence ID" value="NZ_CP014323.1"/>
</dbReference>
<name>A0A126PV79_ALTMA</name>
<evidence type="ECO:0000313" key="2">
    <source>
        <dbReference type="EMBL" id="AMJ96913.1"/>
    </source>
</evidence>
<dbReference type="AlphaFoldDB" id="A0A126PV79"/>
<feature type="domain" description="MaoC-like" evidence="1">
    <location>
        <begin position="29"/>
        <end position="118"/>
    </location>
</feature>
<dbReference type="Proteomes" id="UP000063991">
    <property type="component" value="Chromosome"/>
</dbReference>
<keyword evidence="5" id="KW-1185">Reference proteome</keyword>